<dbReference type="InterPro" id="IPR029410">
    <property type="entry name" value="CAP_assoc"/>
</dbReference>
<evidence type="ECO:0000313" key="5">
    <source>
        <dbReference type="EMBL" id="REI21753.1"/>
    </source>
</evidence>
<comment type="caution">
    <text evidence="5">The sequence shown here is derived from an EMBL/GenBank/DDBJ whole genome shotgun (WGS) entry which is preliminary data.</text>
</comment>
<proteinExistence type="predicted"/>
<evidence type="ECO:0000259" key="4">
    <source>
        <dbReference type="Pfam" id="PF14504"/>
    </source>
</evidence>
<dbReference type="AlphaFoldDB" id="A0AAX1RVE1"/>
<feature type="transmembrane region" description="Helical" evidence="2">
    <location>
        <begin position="5"/>
        <end position="23"/>
    </location>
</feature>
<evidence type="ECO:0000313" key="6">
    <source>
        <dbReference type="Proteomes" id="UP000256337"/>
    </source>
</evidence>
<dbReference type="Gene3D" id="3.40.33.10">
    <property type="entry name" value="CAP"/>
    <property type="match status" value="1"/>
</dbReference>
<feature type="region of interest" description="Disordered" evidence="1">
    <location>
        <begin position="37"/>
        <end position="56"/>
    </location>
</feature>
<dbReference type="CDD" id="cd05379">
    <property type="entry name" value="CAP_bacterial"/>
    <property type="match status" value="1"/>
</dbReference>
<feature type="domain" description="CAP-associated" evidence="4">
    <location>
        <begin position="67"/>
        <end position="207"/>
    </location>
</feature>
<sequence>MKSLIIKIIGIMLLVVFLVYLFYSPQLEFDVLENPNRSTSKTDHNDKAPQSNQNMNPKITSGLGMLIGKPMDKVTEKLGQADRTYHYMKKYKTFIFQQKDAYIIVLSKAGKVNAIYMTGEGSRKMSGPIKVNDNATNLYNSYSMNTEPHFEVNQKAYHFELSDFDTKTQALIQFDDIYTQVFIDQQRNKIQGIRFLDKEALADINPYSEQNDDPLTKEELDQEAERQTADQTKNQLLTLYDLTNEMRKLNHREPLKVNATLENVATVDLFDVVDGGSAEFKEGRLTDLVNQTRLDYQTVSQNVGYNFNDVPTVVHGWINSDTHRSRMLNKLYDEMGGEVDRHYYMLIFLEKGEDDRV</sequence>
<organism evidence="5 6">
    <name type="scientific">Staphylococcus felis</name>
    <dbReference type="NCBI Taxonomy" id="46127"/>
    <lineage>
        <taxon>Bacteria</taxon>
        <taxon>Bacillati</taxon>
        <taxon>Bacillota</taxon>
        <taxon>Bacilli</taxon>
        <taxon>Bacillales</taxon>
        <taxon>Staphylococcaceae</taxon>
        <taxon>Staphylococcus</taxon>
    </lineage>
</organism>
<dbReference type="PANTHER" id="PTHR31157">
    <property type="entry name" value="SCP DOMAIN-CONTAINING PROTEIN"/>
    <property type="match status" value="1"/>
</dbReference>
<keyword evidence="2" id="KW-0812">Transmembrane</keyword>
<dbReference type="PANTHER" id="PTHR31157:SF26">
    <property type="entry name" value="SCP-LIKE EXTRACELLULAR PROTEIN"/>
    <property type="match status" value="1"/>
</dbReference>
<dbReference type="EMBL" id="QKYD01000105">
    <property type="protein sequence ID" value="REI21753.1"/>
    <property type="molecule type" value="Genomic_DNA"/>
</dbReference>
<dbReference type="RefSeq" id="WP_115855782.1">
    <property type="nucleotide sequence ID" value="NZ_CAJUZR010000003.1"/>
</dbReference>
<dbReference type="Pfam" id="PF14504">
    <property type="entry name" value="CAP_assoc_N"/>
    <property type="match status" value="1"/>
</dbReference>
<protein>
    <submittedName>
        <fullName evidence="5">SCP-like extracellular protein</fullName>
    </submittedName>
</protein>
<reference evidence="5 6" key="1">
    <citation type="journal article" date="2018" name="Vet. Microbiol.">
        <title>Characterisation of Staphylococcus felis isolated from cats using whole genome sequencing.</title>
        <authorList>
            <person name="Worthing K."/>
            <person name="Pang S."/>
            <person name="Trott D.J."/>
            <person name="Abraham S."/>
            <person name="Coombs G.W."/>
            <person name="Jordan D."/>
            <person name="McIntyre L."/>
            <person name="Davies M.R."/>
            <person name="Norris J."/>
        </authorList>
    </citation>
    <scope>NUCLEOTIDE SEQUENCE [LARGE SCALE GENOMIC DNA]</scope>
    <source>
        <strain evidence="5 6">F25</strain>
    </source>
</reference>
<name>A0AAX1RVE1_9STAP</name>
<accession>A0AAX1RVE1</accession>
<evidence type="ECO:0000256" key="1">
    <source>
        <dbReference type="SAM" id="MobiDB-lite"/>
    </source>
</evidence>
<dbReference type="InterPro" id="IPR035940">
    <property type="entry name" value="CAP_sf"/>
</dbReference>
<evidence type="ECO:0000259" key="3">
    <source>
        <dbReference type="Pfam" id="PF00188"/>
    </source>
</evidence>
<dbReference type="Proteomes" id="UP000256337">
    <property type="component" value="Unassembled WGS sequence"/>
</dbReference>
<evidence type="ECO:0000256" key="2">
    <source>
        <dbReference type="SAM" id="Phobius"/>
    </source>
</evidence>
<keyword evidence="2" id="KW-0472">Membrane</keyword>
<feature type="domain" description="SCP" evidence="3">
    <location>
        <begin position="241"/>
        <end position="337"/>
    </location>
</feature>
<keyword evidence="2" id="KW-1133">Transmembrane helix</keyword>
<gene>
    <name evidence="5" type="ORF">DOS76_06560</name>
</gene>
<dbReference type="Pfam" id="PF00188">
    <property type="entry name" value="CAP"/>
    <property type="match status" value="1"/>
</dbReference>
<dbReference type="InterPro" id="IPR014044">
    <property type="entry name" value="CAP_dom"/>
</dbReference>
<dbReference type="SUPFAM" id="SSF55797">
    <property type="entry name" value="PR-1-like"/>
    <property type="match status" value="1"/>
</dbReference>